<dbReference type="AlphaFoldDB" id="A0A0A9ZI37"/>
<name>A0A0A9ZI37_LYGHE</name>
<feature type="region of interest" description="Disordered" evidence="1">
    <location>
        <begin position="214"/>
        <end position="586"/>
    </location>
</feature>
<feature type="region of interest" description="Disordered" evidence="1">
    <location>
        <begin position="608"/>
        <end position="634"/>
    </location>
</feature>
<feature type="compositionally biased region" description="Low complexity" evidence="1">
    <location>
        <begin position="393"/>
        <end position="408"/>
    </location>
</feature>
<dbReference type="EMBL" id="GBHO01001229">
    <property type="protein sequence ID" value="JAG42375.1"/>
    <property type="molecule type" value="Transcribed_RNA"/>
</dbReference>
<reference evidence="2" key="1">
    <citation type="journal article" date="2014" name="PLoS ONE">
        <title>Transcriptome-Based Identification of ABC Transporters in the Western Tarnished Plant Bug Lygus hesperus.</title>
        <authorList>
            <person name="Hull J.J."/>
            <person name="Chaney K."/>
            <person name="Geib S.M."/>
            <person name="Fabrick J.A."/>
            <person name="Brent C.S."/>
            <person name="Walsh D."/>
            <person name="Lavine L.C."/>
        </authorList>
    </citation>
    <scope>NUCLEOTIDE SEQUENCE</scope>
</reference>
<feature type="compositionally biased region" description="Polar residues" evidence="1">
    <location>
        <begin position="741"/>
        <end position="755"/>
    </location>
</feature>
<feature type="compositionally biased region" description="Basic and acidic residues" evidence="1">
    <location>
        <begin position="512"/>
        <end position="522"/>
    </location>
</feature>
<feature type="compositionally biased region" description="Basic and acidic residues" evidence="1">
    <location>
        <begin position="336"/>
        <end position="351"/>
    </location>
</feature>
<feature type="compositionally biased region" description="Polar residues" evidence="1">
    <location>
        <begin position="653"/>
        <end position="670"/>
    </location>
</feature>
<feature type="region of interest" description="Disordered" evidence="1">
    <location>
        <begin position="646"/>
        <end position="812"/>
    </location>
</feature>
<evidence type="ECO:0000313" key="2">
    <source>
        <dbReference type="EMBL" id="JAG42375.1"/>
    </source>
</evidence>
<sequence length="812" mass="89927">MDITKYGETLEVVDTSPSKPSQESVTFTCQTVDSEQNVPAVHQDTQFSSQEAADSTLVPMVLEPPTPFKTLRNEDMVMEKQEPENANRFEDSNLGVVKLDNSASEEQTAGSNESNNPCDLAFVDESIASMTATPKTPGQMTPLRKSVRLSKMCTPGRAIVPDDEVNVSDSMLDIAVLDPELSDEKPVLVDRSMITDKRGLEKTIIDGQSTVSLEKDVKSRKGSHKSSLEKLPKEQKRSSKRLDDAGFDLREIVSTKSKHELVDREEVKELDSKKRQSSVRDVESQRPKQSKSSRAPSSEPEDGDRHKKSRHSRASTEPEDASRHKKPRQSRASSMDSDKKAGHLNDPEDGSRRRRSSSAQPETRDYAIQTEKRRGRRSQSIEQEISRKDTKKSSASLMSSESEASNASRNRDQARRHSSVEPEANPKWRSSRRASSEGPSSDVHHGSSKKRRSSSTVDSNDGSPSPPKLRKSEEPFEVSDEGEYRKRKIRHSITEPLEKKKHQLEEQFSGEPKSKMPRRSELPVEDVSTDSSGSVLPRKSRSLHEYPVGRSLRPSKLASIQELPEESPRPRQSKKSMRASTDNLTALDSLMSSTNRIDISKWMALSSSQVSRARRLSGKASTSKAPVKKNDTEHLDMGAFLKTLETPKKDETTSPTGSVASITSTASSKVLRSGRVIDENTPTRRPRELSAKQRAARSLKLSESSPAKVLRSGRAVGDDERLTATTDGDGDEEMDEARGGSENTSASSAVSNSETPDYHHHDMSIAEVMSSRRLTRHQRSVLENSMASTPRGRQSPAEVSSSPVPKRKGKKP</sequence>
<feature type="compositionally biased region" description="Basic and acidic residues" evidence="1">
    <location>
        <begin position="675"/>
        <end position="691"/>
    </location>
</feature>
<proteinExistence type="predicted"/>
<reference evidence="2" key="2">
    <citation type="submission" date="2014-07" db="EMBL/GenBank/DDBJ databases">
        <authorList>
            <person name="Hull J."/>
        </authorList>
    </citation>
    <scope>NUCLEOTIDE SEQUENCE</scope>
</reference>
<organism evidence="2">
    <name type="scientific">Lygus hesperus</name>
    <name type="common">Western plant bug</name>
    <dbReference type="NCBI Taxonomy" id="30085"/>
    <lineage>
        <taxon>Eukaryota</taxon>
        <taxon>Metazoa</taxon>
        <taxon>Ecdysozoa</taxon>
        <taxon>Arthropoda</taxon>
        <taxon>Hexapoda</taxon>
        <taxon>Insecta</taxon>
        <taxon>Pterygota</taxon>
        <taxon>Neoptera</taxon>
        <taxon>Paraneoptera</taxon>
        <taxon>Hemiptera</taxon>
        <taxon>Heteroptera</taxon>
        <taxon>Panheteroptera</taxon>
        <taxon>Cimicomorpha</taxon>
        <taxon>Miridae</taxon>
        <taxon>Mirini</taxon>
        <taxon>Lygus</taxon>
    </lineage>
</organism>
<evidence type="ECO:0000256" key="1">
    <source>
        <dbReference type="SAM" id="MobiDB-lite"/>
    </source>
</evidence>
<feature type="compositionally biased region" description="Basic and acidic residues" evidence="1">
    <location>
        <begin position="226"/>
        <end position="286"/>
    </location>
</feature>
<feature type="compositionally biased region" description="Polar residues" evidence="1">
    <location>
        <begin position="42"/>
        <end position="53"/>
    </location>
</feature>
<accession>A0A0A9ZI37</accession>
<protein>
    <submittedName>
        <fullName evidence="2">Uncharacterized protein</fullName>
    </submittedName>
</protein>
<feature type="region of interest" description="Disordered" evidence="1">
    <location>
        <begin position="42"/>
        <end position="68"/>
    </location>
</feature>
<feature type="compositionally biased region" description="Polar residues" evidence="1">
    <location>
        <begin position="781"/>
        <end position="803"/>
    </location>
</feature>
<feature type="compositionally biased region" description="Basic and acidic residues" evidence="1">
    <location>
        <begin position="409"/>
        <end position="426"/>
    </location>
</feature>
<gene>
    <name evidence="2" type="ORF">CM83_60786</name>
</gene>